<proteinExistence type="predicted"/>
<reference evidence="3" key="1">
    <citation type="submission" date="2015-07" db="EMBL/GenBank/DDBJ databases">
        <title>Genome Of Nitrogen-Fixing Cyanobacterium Nostoc piscinale CENA21 From Solimoes/Amazon River Floodplain Sediments And Comparative Genomics To Uncover Biosynthetic Natural Products Potential.</title>
        <authorList>
            <person name="Leao T.F."/>
            <person name="Leao P.N."/>
            <person name="Guimaraes P.I."/>
            <person name="de Melo A.G.C."/>
            <person name="Ramos R.T.J."/>
            <person name="Silva A."/>
            <person name="Fiore M.F."/>
            <person name="Schneider M.P.C."/>
        </authorList>
    </citation>
    <scope>NUCLEOTIDE SEQUENCE [LARGE SCALE GENOMIC DNA]</scope>
    <source>
        <strain evidence="3">CENA21</strain>
    </source>
</reference>
<protein>
    <submittedName>
        <fullName evidence="2">Excisionase</fullName>
    </submittedName>
</protein>
<evidence type="ECO:0000313" key="3">
    <source>
        <dbReference type="Proteomes" id="UP000062645"/>
    </source>
</evidence>
<dbReference type="Proteomes" id="UP000062645">
    <property type="component" value="Chromosome"/>
</dbReference>
<evidence type="ECO:0000259" key="1">
    <source>
        <dbReference type="Pfam" id="PF12728"/>
    </source>
</evidence>
<name>A0A0M4U0P2_9NOSO</name>
<dbReference type="PATRIC" id="fig|224013.5.peg.7017"/>
<dbReference type="KEGG" id="npz:ACX27_29345"/>
<dbReference type="AlphaFoldDB" id="A0A0M4U0P2"/>
<organism evidence="2 3">
    <name type="scientific">Nostoc piscinale CENA21</name>
    <dbReference type="NCBI Taxonomy" id="224013"/>
    <lineage>
        <taxon>Bacteria</taxon>
        <taxon>Bacillati</taxon>
        <taxon>Cyanobacteriota</taxon>
        <taxon>Cyanophyceae</taxon>
        <taxon>Nostocales</taxon>
        <taxon>Nostocaceae</taxon>
        <taxon>Nostoc</taxon>
    </lineage>
</organism>
<accession>A0A0M4U0P2</accession>
<dbReference type="STRING" id="224013.ACX27_29345"/>
<feature type="domain" description="Helix-turn-helix" evidence="1">
    <location>
        <begin position="9"/>
        <end position="56"/>
    </location>
</feature>
<reference evidence="2 3" key="2">
    <citation type="journal article" date="2016" name="Genome Announc.">
        <title>Draft Genome Sequence of the N2-Fixing Cyanobacterium Nostoc piscinale CENA21, Isolated from the Brazilian Amazon Floodplain.</title>
        <authorList>
            <person name="Leao T."/>
            <person name="Guimaraes P.I."/>
            <person name="de Melo A.G."/>
            <person name="Ramos R.T."/>
            <person name="Leao P.N."/>
            <person name="Silva A."/>
            <person name="Fiore M.F."/>
            <person name="Schneider M.P."/>
        </authorList>
    </citation>
    <scope>NUCLEOTIDE SEQUENCE [LARGE SCALE GENOMIC DNA]</scope>
    <source>
        <strain evidence="2 3">CENA21</strain>
    </source>
</reference>
<dbReference type="RefSeq" id="WP_062297747.1">
    <property type="nucleotide sequence ID" value="NZ_CP012036.1"/>
</dbReference>
<dbReference type="EMBL" id="CP012036">
    <property type="protein sequence ID" value="ALF56026.1"/>
    <property type="molecule type" value="Genomic_DNA"/>
</dbReference>
<dbReference type="InterPro" id="IPR041657">
    <property type="entry name" value="HTH_17"/>
</dbReference>
<dbReference type="OrthoDB" id="515428at2"/>
<sequence length="99" mass="11195">MEQVTLPDVLTLEEASAYLRLPIETVLYQATLGNIPGRKIADDWRFLKVAINDWLRYQSSRAILLQQAGSLADDDSLTELRNTIYQARGRSEVDAEPES</sequence>
<gene>
    <name evidence="2" type="ORF">ACX27_29345</name>
</gene>
<dbReference type="Pfam" id="PF12728">
    <property type="entry name" value="HTH_17"/>
    <property type="match status" value="1"/>
</dbReference>
<keyword evidence="3" id="KW-1185">Reference proteome</keyword>
<evidence type="ECO:0000313" key="2">
    <source>
        <dbReference type="EMBL" id="ALF56026.1"/>
    </source>
</evidence>